<dbReference type="PANTHER" id="PTHR43479">
    <property type="entry name" value="ACREF/ENVCD OPERON REPRESSOR-RELATED"/>
    <property type="match status" value="1"/>
</dbReference>
<gene>
    <name evidence="4" type="ORF">US99_C0055G0005</name>
</gene>
<evidence type="ECO:0000313" key="5">
    <source>
        <dbReference type="Proteomes" id="UP000034324"/>
    </source>
</evidence>
<dbReference type="PRINTS" id="PR00455">
    <property type="entry name" value="HTHTETR"/>
</dbReference>
<dbReference type="AlphaFoldDB" id="A0A0G0KN49"/>
<dbReference type="InterPro" id="IPR009057">
    <property type="entry name" value="Homeodomain-like_sf"/>
</dbReference>
<evidence type="ECO:0000313" key="4">
    <source>
        <dbReference type="EMBL" id="KKQ76910.1"/>
    </source>
</evidence>
<protein>
    <submittedName>
        <fullName evidence="4">Regulatory protein TetR</fullName>
    </submittedName>
</protein>
<dbReference type="PROSITE" id="PS50977">
    <property type="entry name" value="HTH_TETR_2"/>
    <property type="match status" value="1"/>
</dbReference>
<name>A0A0G0KN49_9BACT</name>
<feature type="domain" description="HTH tetR-type" evidence="3">
    <location>
        <begin position="10"/>
        <end position="70"/>
    </location>
</feature>
<dbReference type="GO" id="GO:0003677">
    <property type="term" value="F:DNA binding"/>
    <property type="evidence" value="ECO:0007669"/>
    <property type="project" value="UniProtKB-UniRule"/>
</dbReference>
<dbReference type="PROSITE" id="PS01081">
    <property type="entry name" value="HTH_TETR_1"/>
    <property type="match status" value="1"/>
</dbReference>
<dbReference type="InterPro" id="IPR050624">
    <property type="entry name" value="HTH-type_Tx_Regulator"/>
</dbReference>
<dbReference type="Pfam" id="PF00440">
    <property type="entry name" value="TetR_N"/>
    <property type="match status" value="1"/>
</dbReference>
<feature type="DNA-binding region" description="H-T-H motif" evidence="2">
    <location>
        <begin position="33"/>
        <end position="52"/>
    </location>
</feature>
<evidence type="ECO:0000256" key="1">
    <source>
        <dbReference type="ARBA" id="ARBA00023125"/>
    </source>
</evidence>
<keyword evidence="1 2" id="KW-0238">DNA-binding</keyword>
<dbReference type="PANTHER" id="PTHR43479:SF11">
    <property type="entry name" value="ACREF_ENVCD OPERON REPRESSOR-RELATED"/>
    <property type="match status" value="1"/>
</dbReference>
<dbReference type="InterPro" id="IPR023772">
    <property type="entry name" value="DNA-bd_HTH_TetR-type_CS"/>
</dbReference>
<accession>A0A0G0KN49</accession>
<evidence type="ECO:0000259" key="3">
    <source>
        <dbReference type="PROSITE" id="PS50977"/>
    </source>
</evidence>
<comment type="caution">
    <text evidence="4">The sequence shown here is derived from an EMBL/GenBank/DDBJ whole genome shotgun (WGS) entry which is preliminary data.</text>
</comment>
<sequence>MDKLARISTEERQVLIVDEAIKIIHEMGYQSFSIRELSTRVGISEPAIYRHFLNKEDIVLGILARFSEFDIKLFNEVKLNEKPVEKIQCFVQYHFNFLEKNPGMTSIVFAEEIFNQSNLIREKMLSIMEKRKRILMNIIDEAKLKNQVINLETDEILTVILGIIRLAVLEWRMSGFAFSLSKRGAKTVDTIGKLLLVKK</sequence>
<evidence type="ECO:0000256" key="2">
    <source>
        <dbReference type="PROSITE-ProRule" id="PRU00335"/>
    </source>
</evidence>
<dbReference type="InterPro" id="IPR013570">
    <property type="entry name" value="Tscrpt_reg_YsiA_C"/>
</dbReference>
<dbReference type="Gene3D" id="1.10.357.10">
    <property type="entry name" value="Tetracycline Repressor, domain 2"/>
    <property type="match status" value="1"/>
</dbReference>
<dbReference type="SUPFAM" id="SSF48498">
    <property type="entry name" value="Tetracyclin repressor-like, C-terminal domain"/>
    <property type="match status" value="1"/>
</dbReference>
<dbReference type="EMBL" id="LBVC01000055">
    <property type="protein sequence ID" value="KKQ76910.1"/>
    <property type="molecule type" value="Genomic_DNA"/>
</dbReference>
<dbReference type="Pfam" id="PF08359">
    <property type="entry name" value="TetR_C_4"/>
    <property type="match status" value="1"/>
</dbReference>
<reference evidence="4 5" key="1">
    <citation type="journal article" date="2015" name="Nature">
        <title>rRNA introns, odd ribosomes, and small enigmatic genomes across a large radiation of phyla.</title>
        <authorList>
            <person name="Brown C.T."/>
            <person name="Hug L.A."/>
            <person name="Thomas B.C."/>
            <person name="Sharon I."/>
            <person name="Castelle C.J."/>
            <person name="Singh A."/>
            <person name="Wilkins M.J."/>
            <person name="Williams K.H."/>
            <person name="Banfield J.F."/>
        </authorList>
    </citation>
    <scope>NUCLEOTIDE SEQUENCE [LARGE SCALE GENOMIC DNA]</scope>
</reference>
<dbReference type="InterPro" id="IPR036271">
    <property type="entry name" value="Tet_transcr_reg_TetR-rel_C_sf"/>
</dbReference>
<dbReference type="InterPro" id="IPR001647">
    <property type="entry name" value="HTH_TetR"/>
</dbReference>
<proteinExistence type="predicted"/>
<dbReference type="Proteomes" id="UP000034324">
    <property type="component" value="Unassembled WGS sequence"/>
</dbReference>
<dbReference type="SUPFAM" id="SSF46689">
    <property type="entry name" value="Homeodomain-like"/>
    <property type="match status" value="1"/>
</dbReference>
<organism evidence="4 5">
    <name type="scientific">Candidatus Daviesbacteria bacterium GW2011_GWF2_38_6</name>
    <dbReference type="NCBI Taxonomy" id="1618432"/>
    <lineage>
        <taxon>Bacteria</taxon>
        <taxon>Candidatus Daviesiibacteriota</taxon>
    </lineage>
</organism>